<proteinExistence type="predicted"/>
<evidence type="ECO:0000256" key="1">
    <source>
        <dbReference type="SAM" id="MobiDB-lite"/>
    </source>
</evidence>
<feature type="region of interest" description="Disordered" evidence="1">
    <location>
        <begin position="66"/>
        <end position="88"/>
    </location>
</feature>
<evidence type="ECO:0000313" key="2">
    <source>
        <dbReference type="EMBL" id="MCF7222590.1"/>
    </source>
</evidence>
<keyword evidence="3" id="KW-1185">Reference proteome</keyword>
<comment type="caution">
    <text evidence="2">The sequence shown here is derived from an EMBL/GenBank/DDBJ whole genome shotgun (WGS) entry which is preliminary data.</text>
</comment>
<reference evidence="2 3" key="3">
    <citation type="submission" date="2022-01" db="EMBL/GenBank/DDBJ databases">
        <authorList>
            <person name="Zhou L.Y."/>
        </authorList>
    </citation>
    <scope>NUCLEOTIDE SEQUENCE [LARGE SCALE GENOMIC DNA]</scope>
    <source>
        <strain evidence="2 3">TLK-CK17</strain>
    </source>
</reference>
<evidence type="ECO:0000313" key="3">
    <source>
        <dbReference type="Proteomes" id="UP001430796"/>
    </source>
</evidence>
<dbReference type="RefSeq" id="WP_237055366.1">
    <property type="nucleotide sequence ID" value="NZ_JAKJPO010000008.1"/>
</dbReference>
<sequence>MDMLLFMTLALASGGSTLSVDFPHGGCRLTVHEDGGGTIAYAALPQQVRIEAGTFDPAEVTARLRSSSFPQAERPIDDGRGSVSLPDASPLRSIADGAMVRRLLQRAWDARLPPASRLDTDAIDLIGRTCGLDQER</sequence>
<organism evidence="2 3">
    <name type="scientific">Marilutibacter chinensis</name>
    <dbReference type="NCBI Taxonomy" id="2912247"/>
    <lineage>
        <taxon>Bacteria</taxon>
        <taxon>Pseudomonadati</taxon>
        <taxon>Pseudomonadota</taxon>
        <taxon>Gammaproteobacteria</taxon>
        <taxon>Lysobacterales</taxon>
        <taxon>Lysobacteraceae</taxon>
        <taxon>Marilutibacter</taxon>
    </lineage>
</organism>
<reference evidence="2 3" key="1">
    <citation type="submission" date="2022-01" db="EMBL/GenBank/DDBJ databases">
        <title>Lysobacter chinensis sp. nov., a bacterium isolated from cow dung compost.</title>
        <authorList>
            <person name="Liu Y."/>
        </authorList>
    </citation>
    <scope>NUCLEOTIDE SEQUENCE [LARGE SCALE GENOMIC DNA]</scope>
    <source>
        <strain evidence="2 3">TLK-CK17</strain>
    </source>
</reference>
<reference evidence="3" key="2">
    <citation type="submission" date="2022-01" db="EMBL/GenBank/DDBJ databases">
        <title>Lysobacter chinensis sp. nov., a bacterium isolated from cow dung compost.</title>
        <authorList>
            <person name="Zhou L.Y."/>
        </authorList>
    </citation>
    <scope>NUCLEOTIDE SEQUENCE [LARGE SCALE GENOMIC DNA]</scope>
    <source>
        <strain evidence="3">TLK-CK17</strain>
    </source>
</reference>
<dbReference type="EMBL" id="JAKJPO010000008">
    <property type="protein sequence ID" value="MCF7222590.1"/>
    <property type="molecule type" value="Genomic_DNA"/>
</dbReference>
<name>A0ABS9HWQ2_9GAMM</name>
<gene>
    <name evidence="2" type="ORF">L3V18_12465</name>
</gene>
<dbReference type="Proteomes" id="UP001430796">
    <property type="component" value="Unassembled WGS sequence"/>
</dbReference>
<accession>A0ABS9HWQ2</accession>
<protein>
    <submittedName>
        <fullName evidence="2">Uncharacterized protein</fullName>
    </submittedName>
</protein>